<organism evidence="1 2">
    <name type="scientific">Geotalea daltonii (strain DSM 22248 / JCM 15807 / FRC-32)</name>
    <name type="common">Geobacter daltonii</name>
    <dbReference type="NCBI Taxonomy" id="316067"/>
    <lineage>
        <taxon>Bacteria</taxon>
        <taxon>Pseudomonadati</taxon>
        <taxon>Thermodesulfobacteriota</taxon>
        <taxon>Desulfuromonadia</taxon>
        <taxon>Geobacterales</taxon>
        <taxon>Geobacteraceae</taxon>
        <taxon>Geotalea</taxon>
    </lineage>
</organism>
<name>B9M1I7_GEODF</name>
<keyword evidence="2" id="KW-1185">Reference proteome</keyword>
<protein>
    <recommendedName>
        <fullName evidence="3">DUF1273 family protein</fullName>
    </recommendedName>
</protein>
<dbReference type="eggNOG" id="COG0457">
    <property type="taxonomic scope" value="Bacteria"/>
</dbReference>
<dbReference type="OrthoDB" id="5180013at2"/>
<dbReference type="AlphaFoldDB" id="B9M1I7"/>
<accession>B9M1I7</accession>
<dbReference type="Proteomes" id="UP000007721">
    <property type="component" value="Chromosome"/>
</dbReference>
<sequence>MVIAKCRVTPAIAALAGRRIDVSDATIPRFPLLEVQHVYNKLLYRFRRENIQHLVCSAACGADILALEAARELAIPATVVLPFSPDIFREVSVTDRPGAWGKRFDHLVQEASDRGRLIDLQLEVSDENAFTVTNHRIIESVLDLRFTRKLAFVVWDGRSRGEGDSTAEFLKIALSHGLEKRCVMTTGKSCSEIVE</sequence>
<dbReference type="STRING" id="316067.Geob_2719"/>
<dbReference type="KEGG" id="geo:Geob_2719"/>
<proteinExistence type="predicted"/>
<evidence type="ECO:0008006" key="3">
    <source>
        <dbReference type="Google" id="ProtNLM"/>
    </source>
</evidence>
<dbReference type="RefSeq" id="WP_012647797.1">
    <property type="nucleotide sequence ID" value="NC_011979.1"/>
</dbReference>
<evidence type="ECO:0000313" key="2">
    <source>
        <dbReference type="Proteomes" id="UP000007721"/>
    </source>
</evidence>
<dbReference type="HOGENOM" id="CLU_123887_0_0_7"/>
<dbReference type="Gene3D" id="3.40.50.450">
    <property type="match status" value="1"/>
</dbReference>
<dbReference type="EMBL" id="CP001390">
    <property type="protein sequence ID" value="ACM21069.1"/>
    <property type="molecule type" value="Genomic_DNA"/>
</dbReference>
<evidence type="ECO:0000313" key="1">
    <source>
        <dbReference type="EMBL" id="ACM21069.1"/>
    </source>
</evidence>
<reference evidence="1 2" key="1">
    <citation type="submission" date="2009-01" db="EMBL/GenBank/DDBJ databases">
        <title>Complete sequence of Geobacter sp. FRC-32.</title>
        <authorList>
            <consortium name="US DOE Joint Genome Institute"/>
            <person name="Lucas S."/>
            <person name="Copeland A."/>
            <person name="Lapidus A."/>
            <person name="Glavina del Rio T."/>
            <person name="Dalin E."/>
            <person name="Tice H."/>
            <person name="Bruce D."/>
            <person name="Goodwin L."/>
            <person name="Pitluck S."/>
            <person name="Saunders E."/>
            <person name="Brettin T."/>
            <person name="Detter J.C."/>
            <person name="Han C."/>
            <person name="Larimer F."/>
            <person name="Land M."/>
            <person name="Hauser L."/>
            <person name="Kyrpides N."/>
            <person name="Ovchinnikova G."/>
            <person name="Kostka J."/>
            <person name="Richardson P."/>
        </authorList>
    </citation>
    <scope>NUCLEOTIDE SEQUENCE [LARGE SCALE GENOMIC DNA]</scope>
    <source>
        <strain evidence="2">DSM 22248 / JCM 15807 / FRC-32</strain>
    </source>
</reference>
<gene>
    <name evidence="1" type="ordered locus">Geob_2719</name>
</gene>